<dbReference type="Gene3D" id="3.40.630.30">
    <property type="match status" value="1"/>
</dbReference>
<dbReference type="CDD" id="cd04301">
    <property type="entry name" value="NAT_SF"/>
    <property type="match status" value="1"/>
</dbReference>
<feature type="region of interest" description="Disordered" evidence="1">
    <location>
        <begin position="85"/>
        <end position="109"/>
    </location>
</feature>
<dbReference type="InterPro" id="IPR000182">
    <property type="entry name" value="GNAT_dom"/>
</dbReference>
<evidence type="ECO:0000313" key="4">
    <source>
        <dbReference type="Proteomes" id="UP000032336"/>
    </source>
</evidence>
<reference evidence="3 4" key="1">
    <citation type="submission" date="2015-01" db="EMBL/GenBank/DDBJ databases">
        <title>Draft genome of the acidophilic iron oxidizer Ferrimicrobium acidiphilum strain T23.</title>
        <authorList>
            <person name="Poehlein A."/>
            <person name="Eisen S."/>
            <person name="Schloemann M."/>
            <person name="Johnson B.D."/>
            <person name="Daniel R."/>
            <person name="Muehling M."/>
        </authorList>
    </citation>
    <scope>NUCLEOTIDE SEQUENCE [LARGE SCALE GENOMIC DNA]</scope>
    <source>
        <strain evidence="3 4">T23</strain>
    </source>
</reference>
<accession>A0A0D8FWM0</accession>
<dbReference type="EMBL" id="JXUW01000013">
    <property type="protein sequence ID" value="KJE76657.1"/>
    <property type="molecule type" value="Genomic_DNA"/>
</dbReference>
<organism evidence="3 4">
    <name type="scientific">Ferrimicrobium acidiphilum DSM 19497</name>
    <dbReference type="NCBI Taxonomy" id="1121877"/>
    <lineage>
        <taxon>Bacteria</taxon>
        <taxon>Bacillati</taxon>
        <taxon>Actinomycetota</taxon>
        <taxon>Acidimicrobiia</taxon>
        <taxon>Acidimicrobiales</taxon>
        <taxon>Acidimicrobiaceae</taxon>
        <taxon>Ferrimicrobium</taxon>
    </lineage>
</organism>
<gene>
    <name evidence="3" type="ORF">FEAC_15860</name>
</gene>
<dbReference type="OrthoDB" id="3520350at2"/>
<dbReference type="Proteomes" id="UP000032336">
    <property type="component" value="Unassembled WGS sequence"/>
</dbReference>
<evidence type="ECO:0000259" key="2">
    <source>
        <dbReference type="PROSITE" id="PS51186"/>
    </source>
</evidence>
<evidence type="ECO:0000313" key="3">
    <source>
        <dbReference type="EMBL" id="KJE76657.1"/>
    </source>
</evidence>
<sequence>MVEKLTHDSEDADANGWLLLSRHLDDFLGVWPPARPIQLVPTLRRQQPGWDSTTRRFLGVFSPTDGTTLSVDPILAPLFKTLDTDDEPRASSQINPLQQPAEQQLVQAHHSTPRDTDTHLAYASATRSELSSVARLIEDVIGLGSGSCFIAYFRFAFKVPDLGSPGTWLPANDPNLPQWLKPFGGDVLVALDRHDRVLAGVGLKRHDRYVRELAVVTEPEARGRGLAKALVAQAAERVLQEGMLPTYLHAPNNTASARVAQATGFIDRGWRLIGLSQAGEALLDQRL</sequence>
<name>A0A0D8FWM0_9ACTN</name>
<protein>
    <submittedName>
        <fullName evidence="3">FR47-like protein</fullName>
    </submittedName>
</protein>
<keyword evidence="4" id="KW-1185">Reference proteome</keyword>
<dbReference type="InterPro" id="IPR016181">
    <property type="entry name" value="Acyl_CoA_acyltransferase"/>
</dbReference>
<proteinExistence type="predicted"/>
<evidence type="ECO:0000256" key="1">
    <source>
        <dbReference type="SAM" id="MobiDB-lite"/>
    </source>
</evidence>
<feature type="domain" description="N-acetyltransferase" evidence="2">
    <location>
        <begin position="120"/>
        <end position="287"/>
    </location>
</feature>
<feature type="compositionally biased region" description="Polar residues" evidence="1">
    <location>
        <begin position="90"/>
        <end position="109"/>
    </location>
</feature>
<dbReference type="eggNOG" id="COG3393">
    <property type="taxonomic scope" value="Bacteria"/>
</dbReference>
<dbReference type="GO" id="GO:0016747">
    <property type="term" value="F:acyltransferase activity, transferring groups other than amino-acyl groups"/>
    <property type="evidence" value="ECO:0007669"/>
    <property type="project" value="InterPro"/>
</dbReference>
<dbReference type="Pfam" id="PF00583">
    <property type="entry name" value="Acetyltransf_1"/>
    <property type="match status" value="1"/>
</dbReference>
<dbReference type="SUPFAM" id="SSF55729">
    <property type="entry name" value="Acyl-CoA N-acyltransferases (Nat)"/>
    <property type="match status" value="1"/>
</dbReference>
<dbReference type="RefSeq" id="WP_081901107.1">
    <property type="nucleotide sequence ID" value="NZ_JQKF01000014.1"/>
</dbReference>
<comment type="caution">
    <text evidence="3">The sequence shown here is derived from an EMBL/GenBank/DDBJ whole genome shotgun (WGS) entry which is preliminary data.</text>
</comment>
<dbReference type="GeneID" id="78372765"/>
<dbReference type="AlphaFoldDB" id="A0A0D8FWM0"/>
<dbReference type="PROSITE" id="PS51186">
    <property type="entry name" value="GNAT"/>
    <property type="match status" value="1"/>
</dbReference>
<dbReference type="STRING" id="1121877.FEAC_15860"/>